<dbReference type="Proteomes" id="UP000606499">
    <property type="component" value="Unassembled WGS sequence"/>
</dbReference>
<dbReference type="AlphaFoldDB" id="A0A923RW47"/>
<organism evidence="3 4">
    <name type="scientific">Agathobaculum faecis</name>
    <dbReference type="NCBI Taxonomy" id="2763013"/>
    <lineage>
        <taxon>Bacteria</taxon>
        <taxon>Bacillati</taxon>
        <taxon>Bacillota</taxon>
        <taxon>Clostridia</taxon>
        <taxon>Eubacteriales</taxon>
        <taxon>Butyricicoccaceae</taxon>
        <taxon>Agathobaculum</taxon>
    </lineage>
</organism>
<proteinExistence type="inferred from homology"/>
<dbReference type="PANTHER" id="PTHR31793">
    <property type="entry name" value="4-HYDROXYBENZOYL-COA THIOESTERASE FAMILY MEMBER"/>
    <property type="match status" value="1"/>
</dbReference>
<dbReference type="NCBIfam" id="TIGR00051">
    <property type="entry name" value="YbgC/FadM family acyl-CoA thioesterase"/>
    <property type="match status" value="1"/>
</dbReference>
<evidence type="ECO:0000256" key="2">
    <source>
        <dbReference type="ARBA" id="ARBA00022801"/>
    </source>
</evidence>
<evidence type="ECO:0000313" key="3">
    <source>
        <dbReference type="EMBL" id="MBC5724846.1"/>
    </source>
</evidence>
<comment type="similarity">
    <text evidence="1">Belongs to the 4-hydroxybenzoyl-CoA thioesterase family.</text>
</comment>
<dbReference type="Gene3D" id="3.10.129.10">
    <property type="entry name" value="Hotdog Thioesterase"/>
    <property type="match status" value="1"/>
</dbReference>
<dbReference type="RefSeq" id="WP_054326259.1">
    <property type="nucleotide sequence ID" value="NZ_JACOPL010000004.1"/>
</dbReference>
<dbReference type="InterPro" id="IPR029069">
    <property type="entry name" value="HotDog_dom_sf"/>
</dbReference>
<evidence type="ECO:0000256" key="1">
    <source>
        <dbReference type="ARBA" id="ARBA00005953"/>
    </source>
</evidence>
<dbReference type="InterPro" id="IPR050563">
    <property type="entry name" value="4-hydroxybenzoyl-CoA_TE"/>
</dbReference>
<dbReference type="PIRSF" id="PIRSF003230">
    <property type="entry name" value="YbgC"/>
    <property type="match status" value="1"/>
</dbReference>
<dbReference type="SUPFAM" id="SSF54637">
    <property type="entry name" value="Thioesterase/thiol ester dehydrase-isomerase"/>
    <property type="match status" value="1"/>
</dbReference>
<dbReference type="CDD" id="cd00586">
    <property type="entry name" value="4HBT"/>
    <property type="match status" value="1"/>
</dbReference>
<keyword evidence="4" id="KW-1185">Reference proteome</keyword>
<sequence length="135" mass="15659">MTPYEHKVQYYETDGMGIVHHSNYIRWFEEARVDLLEQLGYGYDRIEAEGFGSPVLEVCCKYKTMAHFGDMVSISAHIIEYNGVRMALRYEVRDAQTGELRCEGESRHCFMGREGRPVSLKRSWPALDRVFAAQL</sequence>
<evidence type="ECO:0000313" key="4">
    <source>
        <dbReference type="Proteomes" id="UP000606499"/>
    </source>
</evidence>
<name>A0A923RW47_9FIRM</name>
<dbReference type="GO" id="GO:0047617">
    <property type="term" value="F:fatty acyl-CoA hydrolase activity"/>
    <property type="evidence" value="ECO:0007669"/>
    <property type="project" value="TreeGrafter"/>
</dbReference>
<dbReference type="EMBL" id="JACOPL010000004">
    <property type="protein sequence ID" value="MBC5724846.1"/>
    <property type="molecule type" value="Genomic_DNA"/>
</dbReference>
<dbReference type="PANTHER" id="PTHR31793:SF27">
    <property type="entry name" value="NOVEL THIOESTERASE SUPERFAMILY DOMAIN AND SAPOSIN A-TYPE DOMAIN CONTAINING PROTEIN (0610012H03RIK)"/>
    <property type="match status" value="1"/>
</dbReference>
<dbReference type="Pfam" id="PF13279">
    <property type="entry name" value="4HBT_2"/>
    <property type="match status" value="1"/>
</dbReference>
<dbReference type="InterPro" id="IPR006684">
    <property type="entry name" value="YbgC/YbaW"/>
</dbReference>
<keyword evidence="2" id="KW-0378">Hydrolase</keyword>
<comment type="caution">
    <text evidence="3">The sequence shown here is derived from an EMBL/GenBank/DDBJ whole genome shotgun (WGS) entry which is preliminary data.</text>
</comment>
<reference evidence="3" key="1">
    <citation type="submission" date="2020-08" db="EMBL/GenBank/DDBJ databases">
        <title>Genome public.</title>
        <authorList>
            <person name="Liu C."/>
            <person name="Sun Q."/>
        </authorList>
    </citation>
    <scope>NUCLEOTIDE SEQUENCE</scope>
    <source>
        <strain evidence="3">NSJ-28</strain>
    </source>
</reference>
<protein>
    <submittedName>
        <fullName evidence="3">Acyl-CoA thioesterase</fullName>
    </submittedName>
</protein>
<gene>
    <name evidence="3" type="ORF">H8S45_05165</name>
</gene>
<accession>A0A923RW47</accession>